<evidence type="ECO:0000313" key="1">
    <source>
        <dbReference type="EMBL" id="ASV75303.1"/>
    </source>
</evidence>
<name>A0A286RH68_9BACT</name>
<reference evidence="1 2" key="1">
    <citation type="journal article" name="Front. Microbiol.">
        <title>Sugar Metabolism of the First Thermophilic Planctomycete Thermogutta terrifontis: Comparative Genomic and Transcriptomic Approaches.</title>
        <authorList>
            <person name="Elcheninov A.G."/>
            <person name="Menzel P."/>
            <person name="Gudbergsdottir S.R."/>
            <person name="Slesarev A.I."/>
            <person name="Kadnikov V.V."/>
            <person name="Krogh A."/>
            <person name="Bonch-Osmolovskaya E.A."/>
            <person name="Peng X."/>
            <person name="Kublanov I.V."/>
        </authorList>
    </citation>
    <scope>NUCLEOTIDE SEQUENCE [LARGE SCALE GENOMIC DNA]</scope>
    <source>
        <strain evidence="1 2">R1</strain>
    </source>
</reference>
<keyword evidence="2" id="KW-1185">Reference proteome</keyword>
<dbReference type="Proteomes" id="UP000215086">
    <property type="component" value="Chromosome"/>
</dbReference>
<sequence length="142" mass="16870">MWEKIFAINEEAKRYVQSILDSVGNKPVVRNPHPEKNPMYDIHKSMRFFEDNPWFWQIKDDDEPKLKAMKSALRHTFIHEYLLTPEEDKELERILAKADPLERRIDVINKMLWEGLTQEEAEAEVAEEEREEEEGGDAVLFV</sequence>
<accession>A0A286RH68</accession>
<dbReference type="EMBL" id="CP018477">
    <property type="protein sequence ID" value="ASV75303.1"/>
    <property type="molecule type" value="Genomic_DNA"/>
</dbReference>
<gene>
    <name evidence="1" type="ORF">THTE_2701</name>
</gene>
<dbReference type="KEGG" id="ttf:THTE_2701"/>
<protein>
    <submittedName>
        <fullName evidence="1">Uncharacterized protein</fullName>
    </submittedName>
</protein>
<organism evidence="1 2">
    <name type="scientific">Thermogutta terrifontis</name>
    <dbReference type="NCBI Taxonomy" id="1331910"/>
    <lineage>
        <taxon>Bacteria</taxon>
        <taxon>Pseudomonadati</taxon>
        <taxon>Planctomycetota</taxon>
        <taxon>Planctomycetia</taxon>
        <taxon>Pirellulales</taxon>
        <taxon>Thermoguttaceae</taxon>
        <taxon>Thermogutta</taxon>
    </lineage>
</organism>
<dbReference type="AlphaFoldDB" id="A0A286RH68"/>
<proteinExistence type="predicted"/>
<evidence type="ECO:0000313" key="2">
    <source>
        <dbReference type="Proteomes" id="UP000215086"/>
    </source>
</evidence>